<evidence type="ECO:0000256" key="1">
    <source>
        <dbReference type="SAM" id="MobiDB-lite"/>
    </source>
</evidence>
<comment type="caution">
    <text evidence="2">The sequence shown here is derived from an EMBL/GenBank/DDBJ whole genome shotgun (WGS) entry which is preliminary data.</text>
</comment>
<dbReference type="EMBL" id="BAAARB010000021">
    <property type="protein sequence ID" value="GAA2389437.1"/>
    <property type="molecule type" value="Genomic_DNA"/>
</dbReference>
<name>A0ABN3HWK6_9ACTN</name>
<dbReference type="Proteomes" id="UP001501170">
    <property type="component" value="Unassembled WGS sequence"/>
</dbReference>
<dbReference type="PANTHER" id="PTHR38479:SF2">
    <property type="entry name" value="WINGED HELIX DNA-BINDING DOMAIN-CONTAINING PROTEIN"/>
    <property type="match status" value="1"/>
</dbReference>
<dbReference type="GO" id="GO:0003677">
    <property type="term" value="F:DNA binding"/>
    <property type="evidence" value="ECO:0007669"/>
    <property type="project" value="UniProtKB-KW"/>
</dbReference>
<keyword evidence="2" id="KW-0238">DNA-binding</keyword>
<organism evidence="2 3">
    <name type="scientific">Gordonia cholesterolivorans</name>
    <dbReference type="NCBI Taxonomy" id="559625"/>
    <lineage>
        <taxon>Bacteria</taxon>
        <taxon>Bacillati</taxon>
        <taxon>Actinomycetota</taxon>
        <taxon>Actinomycetes</taxon>
        <taxon>Mycobacteriales</taxon>
        <taxon>Gordoniaceae</taxon>
        <taxon>Gordonia</taxon>
    </lineage>
</organism>
<proteinExistence type="predicted"/>
<accession>A0ABN3HWK6</accession>
<dbReference type="Pfam" id="PF06224">
    <property type="entry name" value="AlkZ-like"/>
    <property type="match status" value="1"/>
</dbReference>
<reference evidence="2 3" key="1">
    <citation type="journal article" date="2019" name="Int. J. Syst. Evol. Microbiol.">
        <title>The Global Catalogue of Microorganisms (GCM) 10K type strain sequencing project: providing services to taxonomists for standard genome sequencing and annotation.</title>
        <authorList>
            <consortium name="The Broad Institute Genomics Platform"/>
            <consortium name="The Broad Institute Genome Sequencing Center for Infectious Disease"/>
            <person name="Wu L."/>
            <person name="Ma J."/>
        </authorList>
    </citation>
    <scope>NUCLEOTIDE SEQUENCE [LARGE SCALE GENOMIC DNA]</scope>
    <source>
        <strain evidence="2 3">JCM 16227</strain>
    </source>
</reference>
<gene>
    <name evidence="2" type="ORF">GCM10009855_31960</name>
</gene>
<dbReference type="InterPro" id="IPR009351">
    <property type="entry name" value="AlkZ-like"/>
</dbReference>
<protein>
    <submittedName>
        <fullName evidence="2">Winged helix DNA-binding domain-containing protein</fullName>
    </submittedName>
</protein>
<sequence>MTARPRVGDGQRRARLLRRHLLDGSAGHRVTEVADAVIGLHATVPSTVHLAAWARGAAPDPQTVETALYDERSVVKQLVMRRTLFVMTRPVLAEAVGAIGPRVAASERTNMLRDLRRDDGPDHPEAWIERAREAILAELSDGAALSAPELRRRLPEFDIEIMRDHGKSYGGPSPMLPRMLNHLAARGEVVRGPNAADWHRSRPSWTSMSSWLGAPLPHVDEAAGHVALVERWLRRYGPGTEADLVWWLGTTKTAVRAALASLPVTEVELDSSATGYLMSDDLAEVEPVPPRALLLPGLDPATMGWRERDFYLGSHGPELFDRTGNGGQTAWWDGRIVGGWVLTEQGVRVVPLEDLPAEARDALAERADELTRWLGDDRPAPGFPSPLMRQHGRARPSQ</sequence>
<feature type="region of interest" description="Disordered" evidence="1">
    <location>
        <begin position="374"/>
        <end position="398"/>
    </location>
</feature>
<keyword evidence="3" id="KW-1185">Reference proteome</keyword>
<evidence type="ECO:0000313" key="2">
    <source>
        <dbReference type="EMBL" id="GAA2389437.1"/>
    </source>
</evidence>
<evidence type="ECO:0000313" key="3">
    <source>
        <dbReference type="Proteomes" id="UP001501170"/>
    </source>
</evidence>
<dbReference type="RefSeq" id="WP_346077340.1">
    <property type="nucleotide sequence ID" value="NZ_BAAARB010000021.1"/>
</dbReference>
<dbReference type="PANTHER" id="PTHR38479">
    <property type="entry name" value="LMO0824 PROTEIN"/>
    <property type="match status" value="1"/>
</dbReference>